<dbReference type="RefSeq" id="WP_054453408.1">
    <property type="nucleotide sequence ID" value="NZ_LHPH01000005.1"/>
</dbReference>
<evidence type="ECO:0000313" key="1">
    <source>
        <dbReference type="EMBL" id="KPH64237.1"/>
    </source>
</evidence>
<name>A0A0N1EQJ1_9GAMM</name>
<dbReference type="Proteomes" id="UP000037848">
    <property type="component" value="Unassembled WGS sequence"/>
</dbReference>
<protein>
    <submittedName>
        <fullName evidence="1">Uncharacterized protein</fullName>
    </submittedName>
</protein>
<gene>
    <name evidence="1" type="ORF">ADS77_05995</name>
</gene>
<organism evidence="1 2">
    <name type="scientific">Pseudoalteromonas porphyrae</name>
    <dbReference type="NCBI Taxonomy" id="187330"/>
    <lineage>
        <taxon>Bacteria</taxon>
        <taxon>Pseudomonadati</taxon>
        <taxon>Pseudomonadota</taxon>
        <taxon>Gammaproteobacteria</taxon>
        <taxon>Alteromonadales</taxon>
        <taxon>Pseudoalteromonadaceae</taxon>
        <taxon>Pseudoalteromonas</taxon>
    </lineage>
</organism>
<evidence type="ECO:0000313" key="2">
    <source>
        <dbReference type="Proteomes" id="UP000037848"/>
    </source>
</evidence>
<accession>A0A0N1EQJ1</accession>
<dbReference type="AlphaFoldDB" id="A0A0N1EQJ1"/>
<dbReference type="EMBL" id="LHPH01000005">
    <property type="protein sequence ID" value="KPH64237.1"/>
    <property type="molecule type" value="Genomic_DNA"/>
</dbReference>
<comment type="caution">
    <text evidence="1">The sequence shown here is derived from an EMBL/GenBank/DDBJ whole genome shotgun (WGS) entry which is preliminary data.</text>
</comment>
<dbReference type="STRING" id="187330.AMS58_03035"/>
<reference evidence="1 2" key="1">
    <citation type="submission" date="2015-08" db="EMBL/GenBank/DDBJ databases">
        <title>Draft Genome Sequence of Pseudoalteromonas porphyrae UCD-SED14.</title>
        <authorList>
            <person name="Coil D.A."/>
            <person name="Jospin G."/>
            <person name="Lee R.D."/>
            <person name="Eisen J.A."/>
        </authorList>
    </citation>
    <scope>NUCLEOTIDE SEQUENCE [LARGE SCALE GENOMIC DNA]</scope>
    <source>
        <strain evidence="1 2">UCD-SED14</strain>
    </source>
</reference>
<sequence length="121" mass="14132">MKGIIYFLLAIFVLLVCYNKLVERKVVVDYHKMSEQMHNEAKLKQQMVAQDIQRQMQSRGGQIDKHILLHNIDPTIPKVGELEQRCKELTLKSDMSQSIYDKNIAELECEKYEAYKLASES</sequence>
<proteinExistence type="predicted"/>
<dbReference type="PATRIC" id="fig|187330.3.peg.3178"/>
<keyword evidence="2" id="KW-1185">Reference proteome</keyword>